<evidence type="ECO:0000256" key="2">
    <source>
        <dbReference type="ARBA" id="ARBA00022679"/>
    </source>
</evidence>
<reference evidence="7 8" key="1">
    <citation type="submission" date="2020-05" db="EMBL/GenBank/DDBJ databases">
        <title>Complete genome sequence of Alicycliphilus denitrificans DP3.</title>
        <authorList>
            <person name="Chen X."/>
        </authorList>
    </citation>
    <scope>NUCLEOTIDE SEQUENCE [LARGE SCALE GENOMIC DNA]</scope>
    <source>
        <strain evidence="7 8">DP3</strain>
    </source>
</reference>
<protein>
    <submittedName>
        <fullName evidence="7">Thiolase family protein</fullName>
    </submittedName>
</protein>
<evidence type="ECO:0000256" key="4">
    <source>
        <dbReference type="RuleBase" id="RU003557"/>
    </source>
</evidence>
<dbReference type="InterPro" id="IPR020616">
    <property type="entry name" value="Thiolase_N"/>
</dbReference>
<dbReference type="PIRSF" id="PIRSF000429">
    <property type="entry name" value="Ac-CoA_Ac_transf"/>
    <property type="match status" value="1"/>
</dbReference>
<dbReference type="EMBL" id="CP051298">
    <property type="protein sequence ID" value="QKD43852.1"/>
    <property type="molecule type" value="Genomic_DNA"/>
</dbReference>
<evidence type="ECO:0000313" key="7">
    <source>
        <dbReference type="EMBL" id="QKD43852.1"/>
    </source>
</evidence>
<dbReference type="PANTHER" id="PTHR18919">
    <property type="entry name" value="ACETYL-COA C-ACYLTRANSFERASE"/>
    <property type="match status" value="1"/>
</dbReference>
<dbReference type="InterPro" id="IPR002155">
    <property type="entry name" value="Thiolase"/>
</dbReference>
<dbReference type="Proteomes" id="UP000500755">
    <property type="component" value="Chromosome"/>
</dbReference>
<evidence type="ECO:0000313" key="8">
    <source>
        <dbReference type="Proteomes" id="UP000500755"/>
    </source>
</evidence>
<feature type="domain" description="Thiolase N-terminal" evidence="5">
    <location>
        <begin position="8"/>
        <end position="251"/>
    </location>
</feature>
<accession>A0A858ZTI6</accession>
<dbReference type="GO" id="GO:0003988">
    <property type="term" value="F:acetyl-CoA C-acyltransferase activity"/>
    <property type="evidence" value="ECO:0007669"/>
    <property type="project" value="UniProtKB-ARBA"/>
</dbReference>
<keyword evidence="3 4" id="KW-0012">Acyltransferase</keyword>
<evidence type="ECO:0000259" key="5">
    <source>
        <dbReference type="Pfam" id="PF00108"/>
    </source>
</evidence>
<dbReference type="Pfam" id="PF00108">
    <property type="entry name" value="Thiolase_N"/>
    <property type="match status" value="1"/>
</dbReference>
<dbReference type="InterPro" id="IPR016039">
    <property type="entry name" value="Thiolase-like"/>
</dbReference>
<gene>
    <name evidence="7" type="ORF">HF896_09630</name>
</gene>
<organism evidence="7 8">
    <name type="scientific">Alicycliphilus denitrificans</name>
    <dbReference type="NCBI Taxonomy" id="179636"/>
    <lineage>
        <taxon>Bacteria</taxon>
        <taxon>Pseudomonadati</taxon>
        <taxon>Pseudomonadota</taxon>
        <taxon>Betaproteobacteria</taxon>
        <taxon>Burkholderiales</taxon>
        <taxon>Comamonadaceae</taxon>
        <taxon>Alicycliphilus</taxon>
    </lineage>
</organism>
<dbReference type="InterPro" id="IPR020617">
    <property type="entry name" value="Thiolase_C"/>
</dbReference>
<dbReference type="CDD" id="cd00751">
    <property type="entry name" value="thiolase"/>
    <property type="match status" value="1"/>
</dbReference>
<keyword evidence="2 4" id="KW-0808">Transferase</keyword>
<feature type="domain" description="Thiolase C-terminal" evidence="6">
    <location>
        <begin position="262"/>
        <end position="384"/>
    </location>
</feature>
<evidence type="ECO:0000259" key="6">
    <source>
        <dbReference type="Pfam" id="PF02803"/>
    </source>
</evidence>
<sequence length="397" mass="39969">MNVAPVPILAWARTPVAPVGGALAACQPHQLAAPLVERLLADAGLPARAVDAVVLGNALGAGGNPARVLALAAGLGERIPAVTLDSQCCAGLDAVTHACGLLALGQAQVVVAGGAEAWSRAPLRMHRPVQAGAAPVAYESPAFTPWPERDPDMLQAALDAARRLRLSRGAQDAYALASHARAVAARGGMVAEIVPLCGLAYDAYPRTMTAARLARMPAVAAGQAQDGTDCGLGTAAVSPRADGAALLLLATPAACARWGLRPRAHWCGSASVGGAPEAPMLCAIDAARAAQERSGWRLDALDALELHDAFAAQGLAFCSALGLPPGAVNRGGGGLARGHPIGASGAIALVRVLAQLNAERRRRAAGALRGLACIAGAGGLGTATWVAMEEGARVRMD</sequence>
<proteinExistence type="inferred from homology"/>
<evidence type="ECO:0000256" key="3">
    <source>
        <dbReference type="ARBA" id="ARBA00023315"/>
    </source>
</evidence>
<evidence type="ECO:0000256" key="1">
    <source>
        <dbReference type="ARBA" id="ARBA00010982"/>
    </source>
</evidence>
<dbReference type="PANTHER" id="PTHR18919:SF151">
    <property type="entry name" value="BLR2427 PROTEIN"/>
    <property type="match status" value="1"/>
</dbReference>
<dbReference type="PROSITE" id="PS00737">
    <property type="entry name" value="THIOLASE_2"/>
    <property type="match status" value="1"/>
</dbReference>
<dbReference type="SUPFAM" id="SSF53901">
    <property type="entry name" value="Thiolase-like"/>
    <property type="match status" value="1"/>
</dbReference>
<dbReference type="OMA" id="DTQCCSG"/>
<dbReference type="Pfam" id="PF02803">
    <property type="entry name" value="Thiolase_C"/>
    <property type="match status" value="1"/>
</dbReference>
<name>A0A858ZTI6_9BURK</name>
<comment type="similarity">
    <text evidence="1 4">Belongs to the thiolase-like superfamily. Thiolase family.</text>
</comment>
<dbReference type="RefSeq" id="WP_013519456.1">
    <property type="nucleotide sequence ID" value="NZ_CP051298.1"/>
</dbReference>
<dbReference type="AlphaFoldDB" id="A0A858ZTI6"/>
<dbReference type="Gene3D" id="3.40.47.10">
    <property type="match status" value="1"/>
</dbReference>
<dbReference type="NCBIfam" id="TIGR01930">
    <property type="entry name" value="AcCoA-C-Actrans"/>
    <property type="match status" value="1"/>
</dbReference>
<dbReference type="InterPro" id="IPR020613">
    <property type="entry name" value="Thiolase_CS"/>
</dbReference>